<dbReference type="Proteomes" id="UP000078540">
    <property type="component" value="Unassembled WGS sequence"/>
</dbReference>
<gene>
    <name evidence="1" type="ORF">ALC53_03521</name>
</gene>
<dbReference type="AlphaFoldDB" id="A0A195BMX9"/>
<name>A0A195BMX9_9HYME</name>
<proteinExistence type="predicted"/>
<evidence type="ECO:0000313" key="2">
    <source>
        <dbReference type="Proteomes" id="UP000078540"/>
    </source>
</evidence>
<keyword evidence="2" id="KW-1185">Reference proteome</keyword>
<accession>A0A195BMX9</accession>
<reference evidence="1 2" key="1">
    <citation type="submission" date="2015-09" db="EMBL/GenBank/DDBJ databases">
        <title>Atta colombica WGS genome.</title>
        <authorList>
            <person name="Nygaard S."/>
            <person name="Hu H."/>
            <person name="Boomsma J."/>
            <person name="Zhang G."/>
        </authorList>
    </citation>
    <scope>NUCLEOTIDE SEQUENCE [LARGE SCALE GENOMIC DNA]</scope>
    <source>
        <strain evidence="1">Treedump-2</strain>
        <tissue evidence="1">Whole body</tissue>
    </source>
</reference>
<dbReference type="EMBL" id="KQ976433">
    <property type="protein sequence ID" value="KYM87335.1"/>
    <property type="molecule type" value="Genomic_DNA"/>
</dbReference>
<feature type="non-terminal residue" evidence="1">
    <location>
        <position position="1"/>
    </location>
</feature>
<dbReference type="STRING" id="520822.A0A195BMX9"/>
<sequence>NLKEEKDQTSFNYNCRQYSYGLSTFRRKSIIKQNRYYSYKMTKIQHLLVTYENSPEILPQNLLWTNECKFSNNDVINHCNHHFWSKDNSYWNVSENIIFNRKLQ</sequence>
<protein>
    <submittedName>
        <fullName evidence="1">Uncharacterized protein</fullName>
    </submittedName>
</protein>
<organism evidence="1 2">
    <name type="scientific">Atta colombica</name>
    <dbReference type="NCBI Taxonomy" id="520822"/>
    <lineage>
        <taxon>Eukaryota</taxon>
        <taxon>Metazoa</taxon>
        <taxon>Ecdysozoa</taxon>
        <taxon>Arthropoda</taxon>
        <taxon>Hexapoda</taxon>
        <taxon>Insecta</taxon>
        <taxon>Pterygota</taxon>
        <taxon>Neoptera</taxon>
        <taxon>Endopterygota</taxon>
        <taxon>Hymenoptera</taxon>
        <taxon>Apocrita</taxon>
        <taxon>Aculeata</taxon>
        <taxon>Formicoidea</taxon>
        <taxon>Formicidae</taxon>
        <taxon>Myrmicinae</taxon>
        <taxon>Atta</taxon>
    </lineage>
</organism>
<evidence type="ECO:0000313" key="1">
    <source>
        <dbReference type="EMBL" id="KYM87335.1"/>
    </source>
</evidence>